<dbReference type="GO" id="GO:0046872">
    <property type="term" value="F:metal ion binding"/>
    <property type="evidence" value="ECO:0007669"/>
    <property type="project" value="UniProtKB-KW"/>
</dbReference>
<dbReference type="PRINTS" id="PR00682">
    <property type="entry name" value="IPNSYNTHASE"/>
</dbReference>
<evidence type="ECO:0000313" key="8">
    <source>
        <dbReference type="Proteomes" id="UP000054823"/>
    </source>
</evidence>
<feature type="domain" description="Fe2OG dioxygenase" evidence="6">
    <location>
        <begin position="196"/>
        <end position="299"/>
    </location>
</feature>
<evidence type="ECO:0000313" key="7">
    <source>
        <dbReference type="EMBL" id="CUH53282.1"/>
    </source>
</evidence>
<dbReference type="PROSITE" id="PS51471">
    <property type="entry name" value="FE2OG_OXY"/>
    <property type="match status" value="1"/>
</dbReference>
<dbReference type="Proteomes" id="UP000054823">
    <property type="component" value="Unassembled WGS sequence"/>
</dbReference>
<dbReference type="STRING" id="321267.SHM7688_02735"/>
<evidence type="ECO:0000259" key="6">
    <source>
        <dbReference type="PROSITE" id="PS51471"/>
    </source>
</evidence>
<dbReference type="EMBL" id="CYPW01000027">
    <property type="protein sequence ID" value="CUH53282.1"/>
    <property type="molecule type" value="Genomic_DNA"/>
</dbReference>
<organism evidence="7 8">
    <name type="scientific">Shimia marina</name>
    <dbReference type="NCBI Taxonomy" id="321267"/>
    <lineage>
        <taxon>Bacteria</taxon>
        <taxon>Pseudomonadati</taxon>
        <taxon>Pseudomonadota</taxon>
        <taxon>Alphaproteobacteria</taxon>
        <taxon>Rhodobacterales</taxon>
        <taxon>Roseobacteraceae</taxon>
    </lineage>
</organism>
<dbReference type="InterPro" id="IPR005123">
    <property type="entry name" value="Oxoglu/Fe-dep_dioxygenase_dom"/>
</dbReference>
<name>A0A0P1ESW6_9RHOB</name>
<dbReference type="PANTHER" id="PTHR10209">
    <property type="entry name" value="OXIDOREDUCTASE, 2OG-FE II OXYGENASE FAMILY PROTEIN"/>
    <property type="match status" value="1"/>
</dbReference>
<dbReference type="RefSeq" id="WP_058240456.1">
    <property type="nucleotide sequence ID" value="NZ_CYPW01000027.1"/>
</dbReference>
<keyword evidence="2 5" id="KW-0479">Metal-binding</keyword>
<reference evidence="7 8" key="1">
    <citation type="submission" date="2015-09" db="EMBL/GenBank/DDBJ databases">
        <authorList>
            <consortium name="Swine Surveillance"/>
        </authorList>
    </citation>
    <scope>NUCLEOTIDE SEQUENCE [LARGE SCALE GENOMIC DNA]</scope>
    <source>
        <strain evidence="7 8">CECT 7688</strain>
    </source>
</reference>
<dbReference type="InterPro" id="IPR026992">
    <property type="entry name" value="DIOX_N"/>
</dbReference>
<dbReference type="InterPro" id="IPR027443">
    <property type="entry name" value="IPNS-like_sf"/>
</dbReference>
<sequence>MDEQLDIKSRNASRLLAGAEMTETFTSIPVISLAPLFGGDTDAKQAVADEIRDACMQVGFFQITDHGVDMEVQAGAFAAAKRFFALPEAEKRKVSVKNSPLLRGYGGLLEENTDPDNDGDLHEHFDLALDLGPEDPDTLAGTYGCGPNQWPDLPDFRPPVMAYHREMVALSARLFRGFALSLDLPEDFFDPHITRPIAELRLAHYPPQTPVYDPEKIMGIGAHSDYDVFTVVATGPVPALEVQNAADDWIAVPPMPEGFVVNVGDLLQRWTNDLYRSTFHRVVNRTGLERYSLPFFASTNPLWELGVLDNCKSPERPARYAPISAAEYIGTLMRESYGL</sequence>
<dbReference type="AlphaFoldDB" id="A0A0P1ESW6"/>
<dbReference type="GO" id="GO:0016491">
    <property type="term" value="F:oxidoreductase activity"/>
    <property type="evidence" value="ECO:0007669"/>
    <property type="project" value="UniProtKB-KW"/>
</dbReference>
<evidence type="ECO:0000256" key="1">
    <source>
        <dbReference type="ARBA" id="ARBA00008056"/>
    </source>
</evidence>
<proteinExistence type="inferred from homology"/>
<keyword evidence="8" id="KW-1185">Reference proteome</keyword>
<dbReference type="OrthoDB" id="21825at2"/>
<protein>
    <submittedName>
        <fullName evidence="7">2OG-Fe(II) oxygenase superfamily protein</fullName>
    </submittedName>
</protein>
<dbReference type="PANTHER" id="PTHR10209:SF885">
    <property type="entry name" value="2OG-FE(II) OXYGENASE FAMILY, PUTATIVE (AFU_ORTHOLOGUE AFUA_2G00750)-RELATED"/>
    <property type="match status" value="1"/>
</dbReference>
<keyword evidence="4 5" id="KW-0408">Iron</keyword>
<evidence type="ECO:0000256" key="4">
    <source>
        <dbReference type="ARBA" id="ARBA00023004"/>
    </source>
</evidence>
<keyword evidence="3 5" id="KW-0560">Oxidoreductase</keyword>
<evidence type="ECO:0000256" key="3">
    <source>
        <dbReference type="ARBA" id="ARBA00023002"/>
    </source>
</evidence>
<dbReference type="SUPFAM" id="SSF51197">
    <property type="entry name" value="Clavaminate synthase-like"/>
    <property type="match status" value="1"/>
</dbReference>
<comment type="similarity">
    <text evidence="1 5">Belongs to the iron/ascorbate-dependent oxidoreductase family.</text>
</comment>
<dbReference type="Gene3D" id="2.60.120.330">
    <property type="entry name" value="B-lactam Antibiotic, Isopenicillin N Synthase, Chain"/>
    <property type="match status" value="1"/>
</dbReference>
<evidence type="ECO:0000256" key="5">
    <source>
        <dbReference type="RuleBase" id="RU003682"/>
    </source>
</evidence>
<gene>
    <name evidence="7" type="ORF">SHM7688_02735</name>
</gene>
<dbReference type="Pfam" id="PF03171">
    <property type="entry name" value="2OG-FeII_Oxy"/>
    <property type="match status" value="1"/>
</dbReference>
<dbReference type="Pfam" id="PF14226">
    <property type="entry name" value="DIOX_N"/>
    <property type="match status" value="1"/>
</dbReference>
<dbReference type="InterPro" id="IPR044861">
    <property type="entry name" value="IPNS-like_FE2OG_OXY"/>
</dbReference>
<evidence type="ECO:0000256" key="2">
    <source>
        <dbReference type="ARBA" id="ARBA00022723"/>
    </source>
</evidence>
<accession>A0A0P1ESW6</accession>